<organism evidence="4 5">
    <name type="scientific">Trichosporon asahii var. asahii (strain CBS 8904)</name>
    <name type="common">Yeast</name>
    <dbReference type="NCBI Taxonomy" id="1220162"/>
    <lineage>
        <taxon>Eukaryota</taxon>
        <taxon>Fungi</taxon>
        <taxon>Dikarya</taxon>
        <taxon>Basidiomycota</taxon>
        <taxon>Agaricomycotina</taxon>
        <taxon>Tremellomycetes</taxon>
        <taxon>Trichosporonales</taxon>
        <taxon>Trichosporonaceae</taxon>
        <taxon>Trichosporon</taxon>
    </lineage>
</organism>
<sequence>MILRPQTARTVARSMRSPGCSRPSSSKAGSGSPHHQPALTMRDVLRNVAQPVVVAVTKTNASSPAPYHGATLTSFASLSLEPYPLVAFSLRLPSKMADYLRPCSNHTIAPGKGVEIPLNSCDNDCAAPTGTGSECGTSPAAPEATAPTPTPTPKSTCPELMVSLLSSSNQAIAEALARPGVDQRPIFGRYEWDDSDPPALKDAVGHLRCQVIHSMPLKAVCDGLANLDFEIEKEKAHLLGSELFICRVVDSNLGQGKESLVHYQRDYNSVSN</sequence>
<dbReference type="EMBL" id="AMBO01000241">
    <property type="protein sequence ID" value="EKD03732.1"/>
    <property type="molecule type" value="Genomic_DNA"/>
</dbReference>
<evidence type="ECO:0000256" key="1">
    <source>
        <dbReference type="ARBA" id="ARBA00023002"/>
    </source>
</evidence>
<protein>
    <recommendedName>
        <fullName evidence="3">Flavin reductase like domain-containing protein</fullName>
    </recommendedName>
</protein>
<dbReference type="InParanoid" id="K1VWB9"/>
<dbReference type="GO" id="GO:0042602">
    <property type="term" value="F:riboflavin reductase (NADPH) activity"/>
    <property type="evidence" value="ECO:0007669"/>
    <property type="project" value="TreeGrafter"/>
</dbReference>
<feature type="region of interest" description="Disordered" evidence="2">
    <location>
        <begin position="130"/>
        <end position="157"/>
    </location>
</feature>
<dbReference type="InterPro" id="IPR050268">
    <property type="entry name" value="NADH-dep_flavin_reductase"/>
</dbReference>
<dbReference type="OMA" id="IAVCRIP"/>
<dbReference type="InterPro" id="IPR002563">
    <property type="entry name" value="Flavin_Rdtase-like_dom"/>
</dbReference>
<feature type="domain" description="Flavin reductase like" evidence="3">
    <location>
        <begin position="45"/>
        <end position="269"/>
    </location>
</feature>
<dbReference type="PANTHER" id="PTHR30466">
    <property type="entry name" value="FLAVIN REDUCTASE"/>
    <property type="match status" value="1"/>
</dbReference>
<dbReference type="AlphaFoldDB" id="K1VWB9"/>
<dbReference type="PANTHER" id="PTHR30466:SF1">
    <property type="entry name" value="FMN REDUCTASE (NADH) RUTF"/>
    <property type="match status" value="1"/>
</dbReference>
<evidence type="ECO:0000313" key="5">
    <source>
        <dbReference type="Proteomes" id="UP000006757"/>
    </source>
</evidence>
<keyword evidence="1" id="KW-0560">Oxidoreductase</keyword>
<comment type="caution">
    <text evidence="4">The sequence shown here is derived from an EMBL/GenBank/DDBJ whole genome shotgun (WGS) entry which is preliminary data.</text>
</comment>
<proteinExistence type="predicted"/>
<gene>
    <name evidence="4" type="ORF">A1Q2_01958</name>
</gene>
<feature type="region of interest" description="Disordered" evidence="2">
    <location>
        <begin position="1"/>
        <end position="37"/>
    </location>
</feature>
<accession>K1VWB9</accession>
<dbReference type="Gene3D" id="2.30.110.10">
    <property type="entry name" value="Electron Transport, Fmn-binding Protein, Chain A"/>
    <property type="match status" value="1"/>
</dbReference>
<dbReference type="InterPro" id="IPR012349">
    <property type="entry name" value="Split_barrel_FMN-bd"/>
</dbReference>
<dbReference type="GO" id="GO:0010181">
    <property type="term" value="F:FMN binding"/>
    <property type="evidence" value="ECO:0007669"/>
    <property type="project" value="InterPro"/>
</dbReference>
<dbReference type="Pfam" id="PF01613">
    <property type="entry name" value="Flavin_Reduct"/>
    <property type="match status" value="1"/>
</dbReference>
<reference evidence="4 5" key="1">
    <citation type="journal article" date="2012" name="Eukaryot. Cell">
        <title>Genome sequence of the Trichosporon asahii environmental strain CBS 8904.</title>
        <authorList>
            <person name="Yang R.Y."/>
            <person name="Li H.T."/>
            <person name="Zhu H."/>
            <person name="Zhou G.P."/>
            <person name="Wang M."/>
            <person name="Wang L."/>
        </authorList>
    </citation>
    <scope>NUCLEOTIDE SEQUENCE [LARGE SCALE GENOMIC DNA]</scope>
    <source>
        <strain evidence="4 5">CBS 8904</strain>
    </source>
</reference>
<keyword evidence="5" id="KW-1185">Reference proteome</keyword>
<evidence type="ECO:0000313" key="4">
    <source>
        <dbReference type="EMBL" id="EKD03732.1"/>
    </source>
</evidence>
<dbReference type="STRING" id="1220162.K1VWB9"/>
<dbReference type="eggNOG" id="ENOG502SB0C">
    <property type="taxonomic scope" value="Eukaryota"/>
</dbReference>
<dbReference type="SMART" id="SM00903">
    <property type="entry name" value="Flavin_Reduct"/>
    <property type="match status" value="1"/>
</dbReference>
<evidence type="ECO:0000259" key="3">
    <source>
        <dbReference type="SMART" id="SM00903"/>
    </source>
</evidence>
<dbReference type="SUPFAM" id="SSF50475">
    <property type="entry name" value="FMN-binding split barrel"/>
    <property type="match status" value="2"/>
</dbReference>
<evidence type="ECO:0000256" key="2">
    <source>
        <dbReference type="SAM" id="MobiDB-lite"/>
    </source>
</evidence>
<dbReference type="Proteomes" id="UP000006757">
    <property type="component" value="Unassembled WGS sequence"/>
</dbReference>
<dbReference type="HOGENOM" id="CLU_894342_0_0_1"/>
<dbReference type="OrthoDB" id="2015405at2759"/>
<name>K1VWB9_TRIAC</name>
<feature type="compositionally biased region" description="Low complexity" evidence="2">
    <location>
        <begin position="19"/>
        <end position="32"/>
    </location>
</feature>